<protein>
    <submittedName>
        <fullName evidence="1">NAD(+) synthase</fullName>
    </submittedName>
</protein>
<dbReference type="InterPro" id="IPR041856">
    <property type="entry name" value="NAD+_synth_C"/>
</dbReference>
<evidence type="ECO:0000313" key="2">
    <source>
        <dbReference type="Proteomes" id="UP000810292"/>
    </source>
</evidence>
<evidence type="ECO:0000313" key="1">
    <source>
        <dbReference type="EMBL" id="MBO8468787.1"/>
    </source>
</evidence>
<feature type="non-terminal residue" evidence="1">
    <location>
        <position position="1"/>
    </location>
</feature>
<gene>
    <name evidence="1" type="ORF">IAA72_03260</name>
</gene>
<reference evidence="1" key="2">
    <citation type="journal article" date="2021" name="PeerJ">
        <title>Extensive microbial diversity within the chicken gut microbiome revealed by metagenomics and culture.</title>
        <authorList>
            <person name="Gilroy R."/>
            <person name="Ravi A."/>
            <person name="Getino M."/>
            <person name="Pursley I."/>
            <person name="Horton D.L."/>
            <person name="Alikhan N.F."/>
            <person name="Baker D."/>
            <person name="Gharbi K."/>
            <person name="Hall N."/>
            <person name="Watson M."/>
            <person name="Adriaenssens E.M."/>
            <person name="Foster-Nyarko E."/>
            <person name="Jarju S."/>
            <person name="Secka A."/>
            <person name="Antonio M."/>
            <person name="Oren A."/>
            <person name="Chaudhuri R.R."/>
            <person name="La Ragione R."/>
            <person name="Hildebrand F."/>
            <person name="Pallen M.J."/>
        </authorList>
    </citation>
    <scope>NUCLEOTIDE SEQUENCE</scope>
    <source>
        <strain evidence="1">14700</strain>
    </source>
</reference>
<organism evidence="1 2">
    <name type="scientific">Candidatus Ornithospirochaeta stercoravium</name>
    <dbReference type="NCBI Taxonomy" id="2840897"/>
    <lineage>
        <taxon>Bacteria</taxon>
        <taxon>Pseudomonadati</taxon>
        <taxon>Spirochaetota</taxon>
        <taxon>Spirochaetia</taxon>
        <taxon>Spirochaetales</taxon>
        <taxon>Spirochaetaceae</taxon>
        <taxon>Spirochaetaceae incertae sedis</taxon>
        <taxon>Candidatus Ornithospirochaeta</taxon>
    </lineage>
</organism>
<sequence length="75" mass="8759">TEAFRSDYSPAFIKKWLIVFIRRFFQQQFKRSCLPDGPKVGTVTLSPRSDWRMPSDAVCDAWMKDAEEIKIAEES</sequence>
<dbReference type="Gene3D" id="1.10.10.1140">
    <property type="entry name" value="Glutamine-dependent NAD+ synthetase, C-terminal domain"/>
    <property type="match status" value="1"/>
</dbReference>
<name>A0A9D9IA24_9SPIO</name>
<reference evidence="1" key="1">
    <citation type="submission" date="2020-10" db="EMBL/GenBank/DDBJ databases">
        <authorList>
            <person name="Gilroy R."/>
        </authorList>
    </citation>
    <scope>NUCLEOTIDE SEQUENCE</scope>
    <source>
        <strain evidence="1">14700</strain>
    </source>
</reference>
<dbReference type="EMBL" id="JADIMF010000050">
    <property type="protein sequence ID" value="MBO8468787.1"/>
    <property type="molecule type" value="Genomic_DNA"/>
</dbReference>
<comment type="caution">
    <text evidence="1">The sequence shown here is derived from an EMBL/GenBank/DDBJ whole genome shotgun (WGS) entry which is preliminary data.</text>
</comment>
<proteinExistence type="predicted"/>
<dbReference type="AlphaFoldDB" id="A0A9D9IA24"/>
<dbReference type="Proteomes" id="UP000810292">
    <property type="component" value="Unassembled WGS sequence"/>
</dbReference>
<accession>A0A9D9IA24</accession>